<dbReference type="InterPro" id="IPR006638">
    <property type="entry name" value="Elp3/MiaA/NifB-like_rSAM"/>
</dbReference>
<sequence>MKLTKKIQLIQPRHIYAPASNENIYGHIYLPTSLITAASILKKGGIEVSIIDENITPDYELSDIVGINLLGAPYLAVVREFEERLQFKYNNNYTLFIGGQIVNGLTDIDFENLFSKRTINGNIFKNIFIFFDIPIPNINLLEISQISTYELIPDKHLRMYLKSEFSFYLSQGCKYSCTFCSAIRTKTIDGVKHLVKEEYRDISIAIKDLEFILEKALFFKINKLKIYLSNLDLFQSPKELKEFASKVDQLLSKYRIQIEFRGLATVASFLKLHNNNHKLIILLKKIGLIRVGYGIDGATANVYKKTRKPQTARMCLDAIRLTSEYSITPETLMVFGHNNKEDRDSLIKAFNFCKDMLLKYNSLPRPHISKDIVPGNDGWNMKMNKNIIEQFYNDIRLFQHLDFTTLPSEITHPDDDFRKIVSEYYIKICELPKSLTKYTKPVDYNLPIEEQIKITKFNENRYDL</sequence>
<gene>
    <name evidence="7" type="ORF">H2O64_02745</name>
</gene>
<evidence type="ECO:0000256" key="5">
    <source>
        <dbReference type="ARBA" id="ARBA00023014"/>
    </source>
</evidence>
<dbReference type="RefSeq" id="WP_187560601.1">
    <property type="nucleotide sequence ID" value="NZ_JACGWS010000001.1"/>
</dbReference>
<dbReference type="Pfam" id="PF04055">
    <property type="entry name" value="Radical_SAM"/>
    <property type="match status" value="1"/>
</dbReference>
<evidence type="ECO:0000256" key="1">
    <source>
        <dbReference type="ARBA" id="ARBA00001966"/>
    </source>
</evidence>
<dbReference type="InterPro" id="IPR058240">
    <property type="entry name" value="rSAM_sf"/>
</dbReference>
<evidence type="ECO:0000259" key="6">
    <source>
        <dbReference type="SMART" id="SM00729"/>
    </source>
</evidence>
<keyword evidence="8" id="KW-1185">Reference proteome</keyword>
<dbReference type="SUPFAM" id="SSF102114">
    <property type="entry name" value="Radical SAM enzymes"/>
    <property type="match status" value="1"/>
</dbReference>
<comment type="caution">
    <text evidence="7">The sequence shown here is derived from an EMBL/GenBank/DDBJ whole genome shotgun (WGS) entry which is preliminary data.</text>
</comment>
<organism evidence="7 8">
    <name type="scientific">Kordia aestuariivivens</name>
    <dbReference type="NCBI Taxonomy" id="2759037"/>
    <lineage>
        <taxon>Bacteria</taxon>
        <taxon>Pseudomonadati</taxon>
        <taxon>Bacteroidota</taxon>
        <taxon>Flavobacteriia</taxon>
        <taxon>Flavobacteriales</taxon>
        <taxon>Flavobacteriaceae</taxon>
        <taxon>Kordia</taxon>
    </lineage>
</organism>
<protein>
    <recommendedName>
        <fullName evidence="6">Elp3/MiaA/NifB-like radical SAM core domain-containing protein</fullName>
    </recommendedName>
</protein>
<reference evidence="7 8" key="1">
    <citation type="submission" date="2020-07" db="EMBL/GenBank/DDBJ databases">
        <title>Description of Kordia aestuariivivens sp. nov., isolated from a tidal flat.</title>
        <authorList>
            <person name="Park S."/>
            <person name="Yoon J.-H."/>
        </authorList>
    </citation>
    <scope>NUCLEOTIDE SEQUENCE [LARGE SCALE GENOMIC DNA]</scope>
    <source>
        <strain evidence="7 8">YSTF-M3</strain>
    </source>
</reference>
<proteinExistence type="predicted"/>
<comment type="cofactor">
    <cofactor evidence="1">
        <name>[4Fe-4S] cluster</name>
        <dbReference type="ChEBI" id="CHEBI:49883"/>
    </cofactor>
</comment>
<name>A0ABR7Q4Y4_9FLAO</name>
<dbReference type="InterPro" id="IPR051198">
    <property type="entry name" value="BchE-like"/>
</dbReference>
<keyword evidence="2" id="KW-0949">S-adenosyl-L-methionine</keyword>
<dbReference type="EMBL" id="JACGWS010000001">
    <property type="protein sequence ID" value="MBC8753573.1"/>
    <property type="molecule type" value="Genomic_DNA"/>
</dbReference>
<evidence type="ECO:0000256" key="4">
    <source>
        <dbReference type="ARBA" id="ARBA00023004"/>
    </source>
</evidence>
<keyword evidence="4" id="KW-0408">Iron</keyword>
<evidence type="ECO:0000313" key="8">
    <source>
        <dbReference type="Proteomes" id="UP000619238"/>
    </source>
</evidence>
<feature type="domain" description="Elp3/MiaA/NifB-like radical SAM core" evidence="6">
    <location>
        <begin position="163"/>
        <end position="390"/>
    </location>
</feature>
<keyword evidence="5" id="KW-0411">Iron-sulfur</keyword>
<dbReference type="SFLD" id="SFLDS00029">
    <property type="entry name" value="Radical_SAM"/>
    <property type="match status" value="1"/>
</dbReference>
<accession>A0ABR7Q4Y4</accession>
<evidence type="ECO:0000256" key="2">
    <source>
        <dbReference type="ARBA" id="ARBA00022691"/>
    </source>
</evidence>
<evidence type="ECO:0000313" key="7">
    <source>
        <dbReference type="EMBL" id="MBC8753573.1"/>
    </source>
</evidence>
<keyword evidence="3" id="KW-0479">Metal-binding</keyword>
<dbReference type="InterPro" id="IPR007197">
    <property type="entry name" value="rSAM"/>
</dbReference>
<dbReference type="SMART" id="SM00729">
    <property type="entry name" value="Elp3"/>
    <property type="match status" value="1"/>
</dbReference>
<dbReference type="Proteomes" id="UP000619238">
    <property type="component" value="Unassembled WGS sequence"/>
</dbReference>
<dbReference type="InterPro" id="IPR013785">
    <property type="entry name" value="Aldolase_TIM"/>
</dbReference>
<dbReference type="PANTHER" id="PTHR43409">
    <property type="entry name" value="ANAEROBIC MAGNESIUM-PROTOPORPHYRIN IX MONOMETHYL ESTER CYCLASE-RELATED"/>
    <property type="match status" value="1"/>
</dbReference>
<dbReference type="Gene3D" id="3.20.20.70">
    <property type="entry name" value="Aldolase class I"/>
    <property type="match status" value="1"/>
</dbReference>
<evidence type="ECO:0000256" key="3">
    <source>
        <dbReference type="ARBA" id="ARBA00022723"/>
    </source>
</evidence>